<dbReference type="EMBL" id="BAMD01000033">
    <property type="protein sequence ID" value="GAF03919.1"/>
    <property type="molecule type" value="Genomic_DNA"/>
</dbReference>
<dbReference type="Proteomes" id="UP000019402">
    <property type="component" value="Unassembled WGS sequence"/>
</dbReference>
<evidence type="ECO:0000313" key="2">
    <source>
        <dbReference type="EMBL" id="GAF03919.1"/>
    </source>
</evidence>
<name>W7YNA6_9BACT</name>
<proteinExistence type="predicted"/>
<feature type="chain" id="PRO_5004906851" description="DUF3157 family protein" evidence="1">
    <location>
        <begin position="19"/>
        <end position="208"/>
    </location>
</feature>
<evidence type="ECO:0000256" key="1">
    <source>
        <dbReference type="SAM" id="SignalP"/>
    </source>
</evidence>
<feature type="signal peptide" evidence="1">
    <location>
        <begin position="1"/>
        <end position="18"/>
    </location>
</feature>
<evidence type="ECO:0000313" key="3">
    <source>
        <dbReference type="Proteomes" id="UP000019402"/>
    </source>
</evidence>
<comment type="caution">
    <text evidence="2">The sequence shown here is derived from an EMBL/GenBank/DDBJ whole genome shotgun (WGS) entry which is preliminary data.</text>
</comment>
<organism evidence="2 3">
    <name type="scientific">Saccharicrinis fermentans DSM 9555 = JCM 21142</name>
    <dbReference type="NCBI Taxonomy" id="869213"/>
    <lineage>
        <taxon>Bacteria</taxon>
        <taxon>Pseudomonadati</taxon>
        <taxon>Bacteroidota</taxon>
        <taxon>Bacteroidia</taxon>
        <taxon>Marinilabiliales</taxon>
        <taxon>Marinilabiliaceae</taxon>
        <taxon>Saccharicrinis</taxon>
    </lineage>
</organism>
<keyword evidence="3" id="KW-1185">Reference proteome</keyword>
<dbReference type="OrthoDB" id="6400696at2"/>
<dbReference type="AlphaFoldDB" id="W7YNA6"/>
<accession>W7YNA6</accession>
<sequence>MKIFITIILLALPMLAAAQIKATTEEGKSVLLFENGTWEYFTQETPQITETTSLKITDGLNKESDLDELYYAESKRLVKYFGPTKGKIKGRAKCMFVEGQAKIYFQWELGLLDSYRYFGHMKAGKKISLITKNNTSIDLILTEDIDMEFMEKYNFSILKGACMLNDDQFKRIMHSPISEMTVEWKKEVETYKLNDAYFFSRTFTELLK</sequence>
<evidence type="ECO:0008006" key="4">
    <source>
        <dbReference type="Google" id="ProtNLM"/>
    </source>
</evidence>
<reference evidence="2 3" key="1">
    <citation type="journal article" date="2014" name="Genome Announc.">
        <title>Draft Genome Sequence of Cytophaga fermentans JCM 21142T, a Facultative Anaerobe Isolated from Marine Mud.</title>
        <authorList>
            <person name="Starns D."/>
            <person name="Oshima K."/>
            <person name="Suda W."/>
            <person name="Iino T."/>
            <person name="Yuki M."/>
            <person name="Inoue J."/>
            <person name="Kitamura K."/>
            <person name="Iida T."/>
            <person name="Darby A."/>
            <person name="Hattori M."/>
            <person name="Ohkuma M."/>
        </authorList>
    </citation>
    <scope>NUCLEOTIDE SEQUENCE [LARGE SCALE GENOMIC DNA]</scope>
    <source>
        <strain evidence="2 3">JCM 21142</strain>
    </source>
</reference>
<gene>
    <name evidence="2" type="ORF">JCM21142_72608</name>
</gene>
<dbReference type="eggNOG" id="ENOG503463A">
    <property type="taxonomic scope" value="Bacteria"/>
</dbReference>
<dbReference type="RefSeq" id="WP_027471862.1">
    <property type="nucleotide sequence ID" value="NZ_BAMD01000033.1"/>
</dbReference>
<protein>
    <recommendedName>
        <fullName evidence="4">DUF3157 family protein</fullName>
    </recommendedName>
</protein>
<keyword evidence="1" id="KW-0732">Signal</keyword>